<dbReference type="GO" id="GO:0050482">
    <property type="term" value="P:arachidonate secretion"/>
    <property type="evidence" value="ECO:0007669"/>
    <property type="project" value="InterPro"/>
</dbReference>
<name>A0A3Q3X1R9_MOLML</name>
<evidence type="ECO:0000256" key="2">
    <source>
        <dbReference type="ARBA" id="ARBA00022525"/>
    </source>
</evidence>
<dbReference type="InterPro" id="IPR033113">
    <property type="entry name" value="PLA2_histidine"/>
</dbReference>
<dbReference type="SUPFAM" id="SSF48619">
    <property type="entry name" value="Phospholipase A2, PLA2"/>
    <property type="match status" value="1"/>
</dbReference>
<proteinExistence type="predicted"/>
<sequence length="449" mass="50299">MWSVFFVFLSYVDGDFVRGDFPDAEQENMDMLSLPNGTVCCAKVSSAGENFLYQVSDGAEAVRSVVSPAGRLVSCSVVGNQMRVRSFMHECRFGLKEQRAGWRLDARFARMDGAKLMCQEFIENLERSAGMEKYDSDDSRLRVLKRSKRGFTYPGTLWCGAGNMADHYDQLGVFADTDRCCRAHDHCPHVIHAFSSNYGYTNFKWHSISHCDCDALKGCLRRVNDTSSRVVGQAFFNVIDVPCFDLVYEEQCAERYWFGCKQYEKFPIAMLREAIPYEFGGIDVIDELTLPSDMKTDPGKSEKEDAERTTQSTTSGPKEPSIGNVVTAAEDFIKVLATVSTSQSSTADSDKDETQSSEKKKRKNNSKKKKTGKKRKGKGKWRKRKQNTEAGSKMEEGDAVSTSGSKAEEASALSKFIRESHDQSRKTIDRVSDGGLEVRGKEEPSNEVM</sequence>
<evidence type="ECO:0000259" key="4">
    <source>
        <dbReference type="Pfam" id="PF05826"/>
    </source>
</evidence>
<keyword evidence="2" id="KW-0964">Secreted</keyword>
<feature type="domain" description="Phospholipase A2-like central" evidence="4">
    <location>
        <begin position="153"/>
        <end position="245"/>
    </location>
</feature>
<evidence type="ECO:0000313" key="6">
    <source>
        <dbReference type="Proteomes" id="UP000261620"/>
    </source>
</evidence>
<reference evidence="5" key="2">
    <citation type="submission" date="2025-09" db="UniProtKB">
        <authorList>
            <consortium name="Ensembl"/>
        </authorList>
    </citation>
    <scope>IDENTIFICATION</scope>
</reference>
<protein>
    <recommendedName>
        <fullName evidence="4">Phospholipase A2-like central domain-containing protein</fullName>
    </recommendedName>
</protein>
<feature type="compositionally biased region" description="Basic residues" evidence="3">
    <location>
        <begin position="359"/>
        <end position="385"/>
    </location>
</feature>
<dbReference type="PANTHER" id="PTHR12253">
    <property type="entry name" value="RH14732P"/>
    <property type="match status" value="1"/>
</dbReference>
<feature type="compositionally biased region" description="Basic and acidic residues" evidence="3">
    <location>
        <begin position="348"/>
        <end position="358"/>
    </location>
</feature>
<evidence type="ECO:0000256" key="3">
    <source>
        <dbReference type="SAM" id="MobiDB-lite"/>
    </source>
</evidence>
<comment type="subcellular location">
    <subcellularLocation>
        <location evidence="1">Secreted</location>
    </subcellularLocation>
</comment>
<evidence type="ECO:0000313" key="5">
    <source>
        <dbReference type="Ensembl" id="ENSMMOP00000019032.1"/>
    </source>
</evidence>
<accession>A0A3Q3X1R9</accession>
<keyword evidence="6" id="KW-1185">Reference proteome</keyword>
<dbReference type="GO" id="GO:0005576">
    <property type="term" value="C:extracellular region"/>
    <property type="evidence" value="ECO:0007669"/>
    <property type="project" value="UniProtKB-SubCell"/>
</dbReference>
<dbReference type="InterPro" id="IPR016090">
    <property type="entry name" value="PLA2-like_dom"/>
</dbReference>
<organism evidence="5 6">
    <name type="scientific">Mola mola</name>
    <name type="common">Ocean sunfish</name>
    <name type="synonym">Tetraodon mola</name>
    <dbReference type="NCBI Taxonomy" id="94237"/>
    <lineage>
        <taxon>Eukaryota</taxon>
        <taxon>Metazoa</taxon>
        <taxon>Chordata</taxon>
        <taxon>Craniata</taxon>
        <taxon>Vertebrata</taxon>
        <taxon>Euteleostomi</taxon>
        <taxon>Actinopterygii</taxon>
        <taxon>Neopterygii</taxon>
        <taxon>Teleostei</taxon>
        <taxon>Neoteleostei</taxon>
        <taxon>Acanthomorphata</taxon>
        <taxon>Eupercaria</taxon>
        <taxon>Tetraodontiformes</taxon>
        <taxon>Molidae</taxon>
        <taxon>Mola</taxon>
    </lineage>
</organism>
<dbReference type="GO" id="GO:0006644">
    <property type="term" value="P:phospholipid metabolic process"/>
    <property type="evidence" value="ECO:0007669"/>
    <property type="project" value="InterPro"/>
</dbReference>
<dbReference type="InterPro" id="IPR036444">
    <property type="entry name" value="PLipase_A2_dom_sf"/>
</dbReference>
<dbReference type="STRING" id="94237.ENSMMOP00000019032"/>
<feature type="compositionally biased region" description="Basic and acidic residues" evidence="3">
    <location>
        <begin position="416"/>
        <end position="449"/>
    </location>
</feature>
<dbReference type="Pfam" id="PF05826">
    <property type="entry name" value="Phospholip_A2_2"/>
    <property type="match status" value="1"/>
</dbReference>
<dbReference type="CDD" id="cd04704">
    <property type="entry name" value="PLA2_bee_venom_like"/>
    <property type="match status" value="1"/>
</dbReference>
<dbReference type="AlphaFoldDB" id="A0A3Q3X1R9"/>
<feature type="region of interest" description="Disordered" evidence="3">
    <location>
        <begin position="290"/>
        <end position="324"/>
    </location>
</feature>
<dbReference type="Gene3D" id="1.20.90.10">
    <property type="entry name" value="Phospholipase A2 domain"/>
    <property type="match status" value="1"/>
</dbReference>
<evidence type="ECO:0000256" key="1">
    <source>
        <dbReference type="ARBA" id="ARBA00004613"/>
    </source>
</evidence>
<feature type="compositionally biased region" description="Basic and acidic residues" evidence="3">
    <location>
        <begin position="294"/>
        <end position="308"/>
    </location>
</feature>
<dbReference type="PROSITE" id="PS00118">
    <property type="entry name" value="PA2_HIS"/>
    <property type="match status" value="1"/>
</dbReference>
<dbReference type="GO" id="GO:0004623">
    <property type="term" value="F:phospholipase A2 activity"/>
    <property type="evidence" value="ECO:0007669"/>
    <property type="project" value="InterPro"/>
</dbReference>
<dbReference type="Ensembl" id="ENSMMOT00000019347.1">
    <property type="protein sequence ID" value="ENSMMOP00000019032.1"/>
    <property type="gene ID" value="ENSMMOG00000014411.1"/>
</dbReference>
<reference evidence="5" key="1">
    <citation type="submission" date="2025-08" db="UniProtKB">
        <authorList>
            <consortium name="Ensembl"/>
        </authorList>
    </citation>
    <scope>IDENTIFICATION</scope>
</reference>
<dbReference type="Proteomes" id="UP000261620">
    <property type="component" value="Unplaced"/>
</dbReference>
<feature type="region of interest" description="Disordered" evidence="3">
    <location>
        <begin position="339"/>
        <end position="449"/>
    </location>
</feature>